<dbReference type="Gene3D" id="2.60.120.10">
    <property type="entry name" value="Jelly Rolls"/>
    <property type="match status" value="1"/>
</dbReference>
<dbReference type="InterPro" id="IPR014710">
    <property type="entry name" value="RmlC-like_jellyroll"/>
</dbReference>
<evidence type="ECO:0000259" key="1">
    <source>
        <dbReference type="Pfam" id="PF05523"/>
    </source>
</evidence>
<feature type="domain" description="Sugar 3,4-ketoisomerase QdtA cupin" evidence="1">
    <location>
        <begin position="14"/>
        <end position="132"/>
    </location>
</feature>
<dbReference type="Proteomes" id="UP001597314">
    <property type="component" value="Unassembled WGS sequence"/>
</dbReference>
<gene>
    <name evidence="2" type="ORF">ACFSOX_20805</name>
</gene>
<evidence type="ECO:0000313" key="3">
    <source>
        <dbReference type="Proteomes" id="UP001597314"/>
    </source>
</evidence>
<dbReference type="RefSeq" id="WP_378479745.1">
    <property type="nucleotide sequence ID" value="NZ_JBHUIW010000031.1"/>
</dbReference>
<dbReference type="InterPro" id="IPR011051">
    <property type="entry name" value="RmlC_Cupin_sf"/>
</dbReference>
<dbReference type="SUPFAM" id="SSF51182">
    <property type="entry name" value="RmlC-like cupins"/>
    <property type="match status" value="1"/>
</dbReference>
<reference evidence="3" key="1">
    <citation type="journal article" date="2019" name="Int. J. Syst. Evol. Microbiol.">
        <title>The Global Catalogue of Microorganisms (GCM) 10K type strain sequencing project: providing services to taxonomists for standard genome sequencing and annotation.</title>
        <authorList>
            <consortium name="The Broad Institute Genomics Platform"/>
            <consortium name="The Broad Institute Genome Sequencing Center for Infectious Disease"/>
            <person name="Wu L."/>
            <person name="Ma J."/>
        </authorList>
    </citation>
    <scope>NUCLEOTIDE SEQUENCE [LARGE SCALE GENOMIC DNA]</scope>
    <source>
        <strain evidence="3">CGMCC 1.6774</strain>
    </source>
</reference>
<dbReference type="CDD" id="cd20292">
    <property type="entry name" value="cupin_QdtA-like"/>
    <property type="match status" value="1"/>
</dbReference>
<keyword evidence="3" id="KW-1185">Reference proteome</keyword>
<proteinExistence type="predicted"/>
<evidence type="ECO:0000313" key="2">
    <source>
        <dbReference type="EMBL" id="MFD2184603.1"/>
    </source>
</evidence>
<name>A0ABW5ANS0_9BRAD</name>
<protein>
    <submittedName>
        <fullName evidence="2">Sugar 3,4-ketoisomerase</fullName>
    </submittedName>
</protein>
<dbReference type="InterPro" id="IPR008894">
    <property type="entry name" value="QdtA_cupin_dom"/>
</dbReference>
<comment type="caution">
    <text evidence="2">The sequence shown here is derived from an EMBL/GenBank/DDBJ whole genome shotgun (WGS) entry which is preliminary data.</text>
</comment>
<dbReference type="Pfam" id="PF05523">
    <property type="entry name" value="FdtA"/>
    <property type="match status" value="1"/>
</dbReference>
<dbReference type="EMBL" id="JBHUIW010000031">
    <property type="protein sequence ID" value="MFD2184603.1"/>
    <property type="molecule type" value="Genomic_DNA"/>
</dbReference>
<organism evidence="2 3">
    <name type="scientific">Rhodoplanes azumiensis</name>
    <dbReference type="NCBI Taxonomy" id="1897628"/>
    <lineage>
        <taxon>Bacteria</taxon>
        <taxon>Pseudomonadati</taxon>
        <taxon>Pseudomonadota</taxon>
        <taxon>Alphaproteobacteria</taxon>
        <taxon>Hyphomicrobiales</taxon>
        <taxon>Nitrobacteraceae</taxon>
        <taxon>Rhodoplanes</taxon>
    </lineage>
</organism>
<sequence length="139" mass="14783">MVTADDLAIFDGAVTLFHVPSRRDARGALHPFDFDALPFVPKRAFVVEPAAAGTARGGHAHRTARQILVRLAGTIEITLAYRGREATVRLDDTATGLVLAPGVWASHTYLTADARILVFASEPFDPGAYVTAKDRAGAG</sequence>
<accession>A0ABW5ANS0</accession>